<dbReference type="InterPro" id="IPR014876">
    <property type="entry name" value="DEK_C"/>
</dbReference>
<feature type="compositionally biased region" description="Basic and acidic residues" evidence="9">
    <location>
        <begin position="810"/>
        <end position="823"/>
    </location>
</feature>
<keyword evidence="14" id="KW-1185">Reference proteome</keyword>
<dbReference type="GO" id="GO:0003779">
    <property type="term" value="F:actin binding"/>
    <property type="evidence" value="ECO:0007669"/>
    <property type="project" value="InterPro"/>
</dbReference>
<dbReference type="EMBL" id="NEDP02003636">
    <property type="protein sequence ID" value="OWF48233.1"/>
    <property type="molecule type" value="Genomic_DNA"/>
</dbReference>
<dbReference type="InterPro" id="IPR043588">
    <property type="entry name" value="SSH-N"/>
</dbReference>
<evidence type="ECO:0000313" key="14">
    <source>
        <dbReference type="Proteomes" id="UP000242188"/>
    </source>
</evidence>
<name>A0A210QHI2_MIZYE</name>
<evidence type="ECO:0000256" key="4">
    <source>
        <dbReference type="ARBA" id="ARBA00022490"/>
    </source>
</evidence>
<dbReference type="EC" id="3.1.3.16" evidence="3"/>
<feature type="compositionally biased region" description="Acidic residues" evidence="9">
    <location>
        <begin position="607"/>
        <end position="620"/>
    </location>
</feature>
<evidence type="ECO:0000259" key="10">
    <source>
        <dbReference type="PROSITE" id="PS50054"/>
    </source>
</evidence>
<keyword evidence="5" id="KW-0378">Hydrolase</keyword>
<feature type="compositionally biased region" description="Polar residues" evidence="9">
    <location>
        <begin position="938"/>
        <end position="947"/>
    </location>
</feature>
<comment type="caution">
    <text evidence="13">The sequence shown here is derived from an EMBL/GenBank/DDBJ whole genome shotgun (WGS) entry which is preliminary data.</text>
</comment>
<dbReference type="PROSITE" id="PS50056">
    <property type="entry name" value="TYR_PHOSPHATASE_2"/>
    <property type="match status" value="1"/>
</dbReference>
<dbReference type="Pfam" id="PF23040">
    <property type="entry name" value="PH_SSH1-like_1st"/>
    <property type="match status" value="1"/>
</dbReference>
<feature type="region of interest" description="Disordered" evidence="9">
    <location>
        <begin position="1012"/>
        <end position="1089"/>
    </location>
</feature>
<feature type="region of interest" description="Disordered" evidence="9">
    <location>
        <begin position="692"/>
        <end position="729"/>
    </location>
</feature>
<evidence type="ECO:0000256" key="2">
    <source>
        <dbReference type="ARBA" id="ARBA00009580"/>
    </source>
</evidence>
<dbReference type="Pfam" id="PF08766">
    <property type="entry name" value="DEK_C"/>
    <property type="match status" value="1"/>
</dbReference>
<keyword evidence="6" id="KW-0904">Protein phosphatase</keyword>
<dbReference type="OrthoDB" id="5779068at2759"/>
<dbReference type="InterPro" id="IPR016130">
    <property type="entry name" value="Tyr_Pase_AS"/>
</dbReference>
<keyword evidence="7" id="KW-0206">Cytoskeleton</keyword>
<dbReference type="PROSITE" id="PS00383">
    <property type="entry name" value="TYR_PHOSPHATASE_1"/>
    <property type="match status" value="1"/>
</dbReference>
<feature type="compositionally biased region" description="Basic and acidic residues" evidence="9">
    <location>
        <begin position="1360"/>
        <end position="1372"/>
    </location>
</feature>
<feature type="region of interest" description="Disordered" evidence="9">
    <location>
        <begin position="1"/>
        <end position="46"/>
    </location>
</feature>
<dbReference type="InterPro" id="IPR043587">
    <property type="entry name" value="Phosphatase_SSH-like"/>
</dbReference>
<feature type="compositionally biased region" description="Low complexity" evidence="9">
    <location>
        <begin position="1054"/>
        <end position="1075"/>
    </location>
</feature>
<reference evidence="13 14" key="1">
    <citation type="journal article" date="2017" name="Nat. Ecol. Evol.">
        <title>Scallop genome provides insights into evolution of bilaterian karyotype and development.</title>
        <authorList>
            <person name="Wang S."/>
            <person name="Zhang J."/>
            <person name="Jiao W."/>
            <person name="Li J."/>
            <person name="Xun X."/>
            <person name="Sun Y."/>
            <person name="Guo X."/>
            <person name="Huan P."/>
            <person name="Dong B."/>
            <person name="Zhang L."/>
            <person name="Hu X."/>
            <person name="Sun X."/>
            <person name="Wang J."/>
            <person name="Zhao C."/>
            <person name="Wang Y."/>
            <person name="Wang D."/>
            <person name="Huang X."/>
            <person name="Wang R."/>
            <person name="Lv J."/>
            <person name="Li Y."/>
            <person name="Zhang Z."/>
            <person name="Liu B."/>
            <person name="Lu W."/>
            <person name="Hui Y."/>
            <person name="Liang J."/>
            <person name="Zhou Z."/>
            <person name="Hou R."/>
            <person name="Li X."/>
            <person name="Liu Y."/>
            <person name="Li H."/>
            <person name="Ning X."/>
            <person name="Lin Y."/>
            <person name="Zhao L."/>
            <person name="Xing Q."/>
            <person name="Dou J."/>
            <person name="Li Y."/>
            <person name="Mao J."/>
            <person name="Guo H."/>
            <person name="Dou H."/>
            <person name="Li T."/>
            <person name="Mu C."/>
            <person name="Jiang W."/>
            <person name="Fu Q."/>
            <person name="Fu X."/>
            <person name="Miao Y."/>
            <person name="Liu J."/>
            <person name="Yu Q."/>
            <person name="Li R."/>
            <person name="Liao H."/>
            <person name="Li X."/>
            <person name="Kong Y."/>
            <person name="Jiang Z."/>
            <person name="Chourrout D."/>
            <person name="Li R."/>
            <person name="Bao Z."/>
        </authorList>
    </citation>
    <scope>NUCLEOTIDE SEQUENCE [LARGE SCALE GENOMIC DNA]</scope>
    <source>
        <strain evidence="13 14">PY_sf001</strain>
    </source>
</reference>
<proteinExistence type="inferred from homology"/>
<evidence type="ECO:0000256" key="5">
    <source>
        <dbReference type="ARBA" id="ARBA00022801"/>
    </source>
</evidence>
<feature type="region of interest" description="Disordered" evidence="9">
    <location>
        <begin position="1238"/>
        <end position="1262"/>
    </location>
</feature>
<comment type="similarity">
    <text evidence="2">Belongs to the protein-tyrosine phosphatase family.</text>
</comment>
<dbReference type="FunFam" id="3.90.190.10:FF:000004">
    <property type="entry name" value="Protein phosphatase Slingshot homolog 2"/>
    <property type="match status" value="1"/>
</dbReference>
<dbReference type="InterPro" id="IPR020422">
    <property type="entry name" value="TYR_PHOSPHATASE_DUAL_dom"/>
</dbReference>
<comment type="catalytic activity">
    <reaction evidence="8">
        <text>O-phospho-L-threonyl-[protein] + H2O = L-threonyl-[protein] + phosphate</text>
        <dbReference type="Rhea" id="RHEA:47004"/>
        <dbReference type="Rhea" id="RHEA-COMP:11060"/>
        <dbReference type="Rhea" id="RHEA-COMP:11605"/>
        <dbReference type="ChEBI" id="CHEBI:15377"/>
        <dbReference type="ChEBI" id="CHEBI:30013"/>
        <dbReference type="ChEBI" id="CHEBI:43474"/>
        <dbReference type="ChEBI" id="CHEBI:61977"/>
        <dbReference type="EC" id="3.1.3.16"/>
    </reaction>
</comment>
<dbReference type="STRING" id="6573.A0A210QHI2"/>
<evidence type="ECO:0000259" key="11">
    <source>
        <dbReference type="PROSITE" id="PS50056"/>
    </source>
</evidence>
<dbReference type="InterPro" id="IPR000387">
    <property type="entry name" value="Tyr_Pase_dom"/>
</dbReference>
<feature type="region of interest" description="Disordered" evidence="9">
    <location>
        <begin position="590"/>
        <end position="623"/>
    </location>
</feature>
<dbReference type="InterPro" id="IPR000340">
    <property type="entry name" value="Dual-sp_phosphatase_cat-dom"/>
</dbReference>
<sequence length="1454" mass="161818">MSLVTVQRSPSPSNSPESDDGAEGEVSEDLDDSSLKSPGRQRRSESATKKLKKFFNTIRFISKLQPSFSESYFAVKGAVLILPQSDVTDHTYTQKIVRERHAGVGTVTGDIQSHLQSMFYLLRSYDTIKVAVKLESQHEGHNRYMAVVSCFGKQDTEESVILGIDCNKEATIGLVLPIWADTSVNLNGDGGFMVSSEGKQHIFKPVSVQAMWSALQSLNKVVKISRDNMYIPRGLTHTWVGYYNSRIHSDRACISEWFTSEELEDWRSCNVLFMDPGDSPDDVLQKKIKTELKNIMMTVDLDEVTSIFLREALEEKLKLNLKSHKQFVEQEMITIMGLMDSPTMIKDFLFLGSEFNASNLEELTENGVDHILNISREVDNFFPEILTYMNIKEWDNEEADLCKHWDDTNKFIAKARRENSKVLVHCKMGISRSASTVMAYLMKEYGMSRREAYDFVKAKRACVMPNQAFWAQLLIYEGILNASKQRALFKSKSEQNLIPTYPTVKEEEEEEEILMKGHRLIKDDLCLPLLPPHDVLHDSVFLRDKDKDIMFDLESSSRSADSTEESLDLPSPKADAVVKSTAYGVYVIESNKLSPGDGPDTDTSSLSEEDMDFGETDTDNLYDKDSQLERDQSQLSAAIKFKPDHSWIKQHAETLDESDAGDEFTDNQDMPMSESVSVDDAEGIVTAEQPIVSETKTSMEAEDTNSSEIPPDTTPSVADDITDTANASPTGVELGVRCHYIKENIPWNPGTVKKQLQDFEGKTKEVQEDTDSGNEEEVKVDPVATDFKVSEDAAPAEKVTGTPVNCNTTEQDKVDPEVEDKPPLKRSASVYEIEDITLPAGIVKKTTQEIEDRNLQSDSSPESPHQPLQRSSSLKEERVTPKRKRSERRKTCTPIVTPSPSPTATPGSTPRSSHDTTPSGENREFVFPLKKEAKSSDEGQTTETGESQGEDVAVYKWGTEEVPVEKGIVKKQKMDIEQKARDRQTSESRTPDSDKDVEGIILSNKADDTKDISGAFKCKPTVPTSIDIPKVTDTGNRGQVHSGKDDTQNFLKASTSQLSTSPVSSRDSVSPSSPLVRKKHKTSVDLDDSGRFDSETLELIREIGSAFLNSPAKTEKEKEISEQEALEGGSLVKFLVRNIEKTTGVTKKSHLKEIVIIEKDTAAAQQEKKKRLWRYSNPAVEPLTPPGDRPRVTHSHSSPALDVPAKHKDGTVPPGGALTPSSPLKVDPSLFRITADTTNTQSTTSVIEPKETPENNAEGTVKEKVKDLVGKFELPETVNTPGLKEVTPTEEELTIVLKEIDNSKSTNTKSPVSTESDKVDRLSSTSESDATTPEEEDLEGEQSMSEQSIQLRHLRQNLRKANDRPKSAEHMRRSNSTTPEGATPQRPRLRHANTLPSPVEFGPSTFSWEGKKVRKLHGKSHPLTKLETRRASLLSITFLLGKNACALTKIGREL</sequence>
<feature type="region of interest" description="Disordered" evidence="9">
    <location>
        <begin position="1177"/>
        <end position="1226"/>
    </location>
</feature>
<feature type="compositionally biased region" description="Basic and acidic residues" evidence="9">
    <location>
        <begin position="921"/>
        <end position="937"/>
    </location>
</feature>
<feature type="compositionally biased region" description="Polar residues" evidence="9">
    <location>
        <begin position="856"/>
        <end position="872"/>
    </location>
</feature>
<evidence type="ECO:0000256" key="7">
    <source>
        <dbReference type="ARBA" id="ARBA00023212"/>
    </source>
</evidence>
<dbReference type="GO" id="GO:0030837">
    <property type="term" value="P:negative regulation of actin filament polymerization"/>
    <property type="evidence" value="ECO:0007669"/>
    <property type="project" value="InterPro"/>
</dbReference>
<feature type="domain" description="DEK-C" evidence="12">
    <location>
        <begin position="282"/>
        <end position="337"/>
    </location>
</feature>
<feature type="region of interest" description="Disordered" evidence="9">
    <location>
        <begin position="1304"/>
        <end position="1403"/>
    </location>
</feature>
<dbReference type="SMART" id="SM00195">
    <property type="entry name" value="DSPc"/>
    <property type="match status" value="1"/>
</dbReference>
<protein>
    <recommendedName>
        <fullName evidence="3">protein-serine/threonine phosphatase</fullName>
        <ecNumber evidence="3">3.1.3.16</ecNumber>
    </recommendedName>
</protein>
<accession>A0A210QHI2</accession>
<feature type="domain" description="Tyrosine specific protein phosphatases" evidence="11">
    <location>
        <begin position="403"/>
        <end position="460"/>
    </location>
</feature>
<feature type="domain" description="Tyrosine-protein phosphatase" evidence="10">
    <location>
        <begin position="341"/>
        <end position="482"/>
    </location>
</feature>
<dbReference type="InterPro" id="IPR029021">
    <property type="entry name" value="Prot-tyrosine_phosphatase-like"/>
</dbReference>
<dbReference type="PROSITE" id="PS50054">
    <property type="entry name" value="TYR_PHOSPHATASE_DUAL"/>
    <property type="match status" value="1"/>
</dbReference>
<comment type="subcellular location">
    <subcellularLocation>
        <location evidence="1">Cytoplasm</location>
        <location evidence="1">Cytoskeleton</location>
    </subcellularLocation>
</comment>
<dbReference type="Pfam" id="PF00782">
    <property type="entry name" value="DSPc"/>
    <property type="match status" value="1"/>
</dbReference>
<feature type="compositionally biased region" description="Polar residues" evidence="9">
    <location>
        <begin position="1322"/>
        <end position="1331"/>
    </location>
</feature>
<evidence type="ECO:0000256" key="9">
    <source>
        <dbReference type="SAM" id="MobiDB-lite"/>
    </source>
</evidence>
<evidence type="ECO:0000256" key="6">
    <source>
        <dbReference type="ARBA" id="ARBA00022912"/>
    </source>
</evidence>
<dbReference type="GO" id="GO:0005856">
    <property type="term" value="C:cytoskeleton"/>
    <property type="evidence" value="ECO:0007669"/>
    <property type="project" value="UniProtKB-SubCell"/>
</dbReference>
<dbReference type="Gene3D" id="3.90.190.10">
    <property type="entry name" value="Protein tyrosine phosphatase superfamily"/>
    <property type="match status" value="1"/>
</dbReference>
<feature type="region of interest" description="Disordered" evidence="9">
    <location>
        <begin position="760"/>
        <end position="1000"/>
    </location>
</feature>
<keyword evidence="4" id="KW-0963">Cytoplasm</keyword>
<dbReference type="SUPFAM" id="SSF52799">
    <property type="entry name" value="(Phosphotyrosine protein) phosphatases II"/>
    <property type="match status" value="1"/>
</dbReference>
<feature type="compositionally biased region" description="Basic and acidic residues" evidence="9">
    <location>
        <begin position="846"/>
        <end position="855"/>
    </location>
</feature>
<dbReference type="PANTHER" id="PTHR45864">
    <property type="entry name" value="SLINGSHOT PROTEIN PHOSPHATASE HOMOLOG"/>
    <property type="match status" value="1"/>
</dbReference>
<dbReference type="Proteomes" id="UP000242188">
    <property type="component" value="Unassembled WGS sequence"/>
</dbReference>
<evidence type="ECO:0000259" key="12">
    <source>
        <dbReference type="PROSITE" id="PS51998"/>
    </source>
</evidence>
<gene>
    <name evidence="13" type="ORF">KP79_PYT16279</name>
</gene>
<organism evidence="13 14">
    <name type="scientific">Mizuhopecten yessoensis</name>
    <name type="common">Japanese scallop</name>
    <name type="synonym">Patinopecten yessoensis</name>
    <dbReference type="NCBI Taxonomy" id="6573"/>
    <lineage>
        <taxon>Eukaryota</taxon>
        <taxon>Metazoa</taxon>
        <taxon>Spiralia</taxon>
        <taxon>Lophotrochozoa</taxon>
        <taxon>Mollusca</taxon>
        <taxon>Bivalvia</taxon>
        <taxon>Autobranchia</taxon>
        <taxon>Pteriomorphia</taxon>
        <taxon>Pectinida</taxon>
        <taxon>Pectinoidea</taxon>
        <taxon>Pectinidae</taxon>
        <taxon>Mizuhopecten</taxon>
    </lineage>
</organism>
<evidence type="ECO:0000313" key="13">
    <source>
        <dbReference type="EMBL" id="OWF48233.1"/>
    </source>
</evidence>
<evidence type="ECO:0000256" key="1">
    <source>
        <dbReference type="ARBA" id="ARBA00004245"/>
    </source>
</evidence>
<feature type="compositionally biased region" description="Basic and acidic residues" evidence="9">
    <location>
        <begin position="963"/>
        <end position="998"/>
    </location>
</feature>
<feature type="compositionally biased region" description="Polar residues" evidence="9">
    <location>
        <begin position="1304"/>
        <end position="1314"/>
    </location>
</feature>
<dbReference type="PROSITE" id="PS51998">
    <property type="entry name" value="DEK_C"/>
    <property type="match status" value="1"/>
</dbReference>
<feature type="region of interest" description="Disordered" evidence="9">
    <location>
        <begin position="554"/>
        <end position="573"/>
    </location>
</feature>
<dbReference type="PANTHER" id="PTHR45864:SF2">
    <property type="entry name" value="PROTEIN PHOSPHATASE SLINGSHOT"/>
    <property type="match status" value="1"/>
</dbReference>
<feature type="compositionally biased region" description="Acidic residues" evidence="9">
    <location>
        <begin position="17"/>
        <end position="32"/>
    </location>
</feature>
<dbReference type="GO" id="GO:0004722">
    <property type="term" value="F:protein serine/threonine phosphatase activity"/>
    <property type="evidence" value="ECO:0007669"/>
    <property type="project" value="UniProtKB-EC"/>
</dbReference>
<evidence type="ECO:0000256" key="3">
    <source>
        <dbReference type="ARBA" id="ARBA00013081"/>
    </source>
</evidence>
<evidence type="ECO:0000256" key="8">
    <source>
        <dbReference type="ARBA" id="ARBA00048336"/>
    </source>
</evidence>